<sequence>MSTDEPARRYGGVSGEERRRRRHTKLVEAAIGLLSTGGPAAVTLRAVCERSGLHQRYFYESFLDRDALLAELFDVARHRLAAAMLAARTGLPAKSLPLAHVKAAVAALVDFVAGDEPLGQLLLGETDVVGPATRWRGRLLVAAAEFTANEVARALGPKSAPVEELRATMLMLSGGALDLIAAWRAGDIDLRHDALVDHISTVVIKALLTAPPDHRSE</sequence>
<dbReference type="InterPro" id="IPR009057">
    <property type="entry name" value="Homeodomain-like_sf"/>
</dbReference>
<evidence type="ECO:0000259" key="3">
    <source>
        <dbReference type="PROSITE" id="PS50977"/>
    </source>
</evidence>
<dbReference type="InterPro" id="IPR001647">
    <property type="entry name" value="HTH_TetR"/>
</dbReference>
<dbReference type="PANTHER" id="PTHR30055">
    <property type="entry name" value="HTH-TYPE TRANSCRIPTIONAL REGULATOR RUTR"/>
    <property type="match status" value="1"/>
</dbReference>
<keyword evidence="1 2" id="KW-0238">DNA-binding</keyword>
<reference evidence="5" key="1">
    <citation type="journal article" date="2019" name="Int. J. Syst. Evol. Microbiol.">
        <title>The Global Catalogue of Microorganisms (GCM) 10K type strain sequencing project: providing services to taxonomists for standard genome sequencing and annotation.</title>
        <authorList>
            <consortium name="The Broad Institute Genomics Platform"/>
            <consortium name="The Broad Institute Genome Sequencing Center for Infectious Disease"/>
            <person name="Wu L."/>
            <person name="Ma J."/>
        </authorList>
    </citation>
    <scope>NUCLEOTIDE SEQUENCE [LARGE SCALE GENOMIC DNA]</scope>
    <source>
        <strain evidence="5">CGMCC 4.7319</strain>
    </source>
</reference>
<dbReference type="RefSeq" id="WP_189155718.1">
    <property type="nucleotide sequence ID" value="NZ_BMNC01000004.1"/>
</dbReference>
<dbReference type="PROSITE" id="PS50977">
    <property type="entry name" value="HTH_TETR_2"/>
    <property type="match status" value="1"/>
</dbReference>
<organism evidence="4 5">
    <name type="scientific">Lentzea pudingi</name>
    <dbReference type="NCBI Taxonomy" id="1789439"/>
    <lineage>
        <taxon>Bacteria</taxon>
        <taxon>Bacillati</taxon>
        <taxon>Actinomycetota</taxon>
        <taxon>Actinomycetes</taxon>
        <taxon>Pseudonocardiales</taxon>
        <taxon>Pseudonocardiaceae</taxon>
        <taxon>Lentzea</taxon>
    </lineage>
</organism>
<feature type="domain" description="HTH tetR-type" evidence="3">
    <location>
        <begin position="20"/>
        <end position="80"/>
    </location>
</feature>
<evidence type="ECO:0000256" key="1">
    <source>
        <dbReference type="ARBA" id="ARBA00023125"/>
    </source>
</evidence>
<evidence type="ECO:0000256" key="2">
    <source>
        <dbReference type="PROSITE-ProRule" id="PRU00335"/>
    </source>
</evidence>
<gene>
    <name evidence="4" type="ORF">GCM10011609_34270</name>
</gene>
<dbReference type="EMBL" id="BMNC01000004">
    <property type="protein sequence ID" value="GGM93969.1"/>
    <property type="molecule type" value="Genomic_DNA"/>
</dbReference>
<dbReference type="Proteomes" id="UP000597656">
    <property type="component" value="Unassembled WGS sequence"/>
</dbReference>
<feature type="DNA-binding region" description="H-T-H motif" evidence="2">
    <location>
        <begin position="43"/>
        <end position="62"/>
    </location>
</feature>
<comment type="caution">
    <text evidence="4">The sequence shown here is derived from an EMBL/GenBank/DDBJ whole genome shotgun (WGS) entry which is preliminary data.</text>
</comment>
<dbReference type="PANTHER" id="PTHR30055:SF226">
    <property type="entry name" value="HTH-TYPE TRANSCRIPTIONAL REGULATOR PKSA"/>
    <property type="match status" value="1"/>
</dbReference>
<accession>A0ABQ2HXU0</accession>
<keyword evidence="5" id="KW-1185">Reference proteome</keyword>
<proteinExistence type="predicted"/>
<dbReference type="SUPFAM" id="SSF46689">
    <property type="entry name" value="Homeodomain-like"/>
    <property type="match status" value="1"/>
</dbReference>
<dbReference type="InterPro" id="IPR050109">
    <property type="entry name" value="HTH-type_TetR-like_transc_reg"/>
</dbReference>
<dbReference type="Gene3D" id="1.10.357.10">
    <property type="entry name" value="Tetracycline Repressor, domain 2"/>
    <property type="match status" value="1"/>
</dbReference>
<evidence type="ECO:0000313" key="4">
    <source>
        <dbReference type="EMBL" id="GGM93969.1"/>
    </source>
</evidence>
<protein>
    <submittedName>
        <fullName evidence="4">Transcriptional regulator, TetR family protein</fullName>
    </submittedName>
</protein>
<evidence type="ECO:0000313" key="5">
    <source>
        <dbReference type="Proteomes" id="UP000597656"/>
    </source>
</evidence>
<name>A0ABQ2HXU0_9PSEU</name>
<dbReference type="Pfam" id="PF00440">
    <property type="entry name" value="TetR_N"/>
    <property type="match status" value="1"/>
</dbReference>